<dbReference type="EMBL" id="LXEQ01000015">
    <property type="protein sequence ID" value="OAT31034.1"/>
    <property type="molecule type" value="Genomic_DNA"/>
</dbReference>
<proteinExistence type="predicted"/>
<comment type="caution">
    <text evidence="1">The sequence shown here is derived from an EMBL/GenBank/DDBJ whole genome shotgun (WGS) entry which is preliminary data.</text>
</comment>
<evidence type="ECO:0000313" key="2">
    <source>
        <dbReference type="Proteomes" id="UP000078407"/>
    </source>
</evidence>
<dbReference type="SUPFAM" id="SSF48371">
    <property type="entry name" value="ARM repeat"/>
    <property type="match status" value="1"/>
</dbReference>
<dbReference type="Gene3D" id="1.25.10.10">
    <property type="entry name" value="Leucine-rich Repeat Variant"/>
    <property type="match status" value="2"/>
</dbReference>
<keyword evidence="2" id="KW-1185">Reference proteome</keyword>
<dbReference type="InterPro" id="IPR016024">
    <property type="entry name" value="ARM-type_fold"/>
</dbReference>
<dbReference type="Proteomes" id="UP000078407">
    <property type="component" value="Unassembled WGS sequence"/>
</dbReference>
<evidence type="ECO:0008006" key="3">
    <source>
        <dbReference type="Google" id="ProtNLM"/>
    </source>
</evidence>
<reference evidence="1 2" key="1">
    <citation type="submission" date="2016-04" db="EMBL/GenBank/DDBJ databases">
        <title>ATOL: Assembling a taxonomically balanced genome-scale reconstruction of the evolutionary history of the Enterobacteriaceae.</title>
        <authorList>
            <person name="Plunkett G.III."/>
            <person name="Neeno-Eckwall E.C."/>
            <person name="Glasner J.D."/>
            <person name="Perna N.T."/>
        </authorList>
    </citation>
    <scope>NUCLEOTIDE SEQUENCE [LARGE SCALE GENOMIC DNA]</scope>
    <source>
        <strain evidence="1 2">ATCC 51602</strain>
    </source>
</reference>
<dbReference type="Pfam" id="PF13646">
    <property type="entry name" value="HEAT_2"/>
    <property type="match status" value="1"/>
</dbReference>
<dbReference type="RefSeq" id="WP_064541603.1">
    <property type="nucleotide sequence ID" value="NZ_LXEQ01000015.1"/>
</dbReference>
<accession>A0ABX2WCR0</accession>
<gene>
    <name evidence="1" type="ORF">M976_00767</name>
</gene>
<protein>
    <recommendedName>
        <fullName evidence="3">HEAT repeat domain-containing protein</fullName>
    </recommendedName>
</protein>
<organism evidence="1 2">
    <name type="scientific">Buttiauxella ferragutiae ATCC 51602</name>
    <dbReference type="NCBI Taxonomy" id="1354252"/>
    <lineage>
        <taxon>Bacteria</taxon>
        <taxon>Pseudomonadati</taxon>
        <taxon>Pseudomonadota</taxon>
        <taxon>Gammaproteobacteria</taxon>
        <taxon>Enterobacterales</taxon>
        <taxon>Enterobacteriaceae</taxon>
        <taxon>Buttiauxella</taxon>
    </lineage>
</organism>
<sequence length="450" mass="51332">MATELFLLRQLDAFMAEPNNRDFWYSQKPEPDLAKRLEQLTRHHNGHVRERAVLCLGLMGTVPALPALIERVNDWAMQVRRAARTSILRFIKPENAQSLANCLPNLFRLLDGKRDDHQSLVNQIIHFLALSENRGVLLDILVSQDKNVARAALRVLLEHQIFSEDVLFQRAKQSNDAVVRLVATNALLMRPAMVTTERIARLLKDSYAPIKQAVLHYIVEEKLPVSPSLLLPLLLDRNELVRKRAARLLTAGDVSPIKCYIAAFHDNSRKAEERGTALLGLDEQKYEHVIELALNSLDCSSVAMYKAALLVIVRNLQEDAREYLLKAFTYPSYTIARMVVKTFVKLKLYLTMADIQQSLEAAPTVKHAELCFALARRFNEWNQLILLLSHTNIKANEFTPEAVARWTLQLNRFTAQPSESQKRELLLLIEKHPAITHKDRGCIMQFIGSQ</sequence>
<dbReference type="InterPro" id="IPR011989">
    <property type="entry name" value="ARM-like"/>
</dbReference>
<evidence type="ECO:0000313" key="1">
    <source>
        <dbReference type="EMBL" id="OAT31034.1"/>
    </source>
</evidence>
<name>A0ABX2WCR0_9ENTR</name>